<dbReference type="InterPro" id="IPR036097">
    <property type="entry name" value="HisK_dim/P_sf"/>
</dbReference>
<dbReference type="Pfam" id="PF00512">
    <property type="entry name" value="HisKA"/>
    <property type="match status" value="1"/>
</dbReference>
<dbReference type="GO" id="GO:0000156">
    <property type="term" value="F:phosphorelay response regulator activity"/>
    <property type="evidence" value="ECO:0007669"/>
    <property type="project" value="TreeGrafter"/>
</dbReference>
<name>A0A6J4K600_9SPHI</name>
<comment type="catalytic activity">
    <reaction evidence="1">
        <text>ATP + protein L-histidine = ADP + protein N-phospho-L-histidine.</text>
        <dbReference type="EC" id="2.7.13.3"/>
    </reaction>
</comment>
<dbReference type="NCBIfam" id="TIGR00229">
    <property type="entry name" value="sensory_box"/>
    <property type="match status" value="1"/>
</dbReference>
<dbReference type="SUPFAM" id="SSF47384">
    <property type="entry name" value="Homodimeric domain of signal transducing histidine kinase"/>
    <property type="match status" value="1"/>
</dbReference>
<evidence type="ECO:0000256" key="2">
    <source>
        <dbReference type="ARBA" id="ARBA00012438"/>
    </source>
</evidence>
<dbReference type="InterPro" id="IPR050351">
    <property type="entry name" value="BphY/WalK/GraS-like"/>
</dbReference>
<dbReference type="SMART" id="SM00388">
    <property type="entry name" value="HisKA"/>
    <property type="match status" value="1"/>
</dbReference>
<dbReference type="EC" id="2.7.13.3" evidence="2"/>
<dbReference type="InterPro" id="IPR013656">
    <property type="entry name" value="PAS_4"/>
</dbReference>
<evidence type="ECO:0000256" key="1">
    <source>
        <dbReference type="ARBA" id="ARBA00000085"/>
    </source>
</evidence>
<dbReference type="CDD" id="cd00130">
    <property type="entry name" value="PAS"/>
    <property type="match status" value="1"/>
</dbReference>
<feature type="domain" description="PAS" evidence="8">
    <location>
        <begin position="1"/>
        <end position="71"/>
    </location>
</feature>
<protein>
    <recommendedName>
        <fullName evidence="2">histidine kinase</fullName>
        <ecNumber evidence="2">2.7.13.3</ecNumber>
    </recommendedName>
</protein>
<keyword evidence="5" id="KW-0418">Kinase</keyword>
<dbReference type="InterPro" id="IPR036890">
    <property type="entry name" value="HATPase_C_sf"/>
</dbReference>
<evidence type="ECO:0000259" key="8">
    <source>
        <dbReference type="PROSITE" id="PS50112"/>
    </source>
</evidence>
<dbReference type="InterPro" id="IPR003661">
    <property type="entry name" value="HisK_dim/P_dom"/>
</dbReference>
<dbReference type="PRINTS" id="PR00344">
    <property type="entry name" value="BCTRLSENSOR"/>
</dbReference>
<organism evidence="9">
    <name type="scientific">uncultured Cytophagales bacterium</name>
    <dbReference type="NCBI Taxonomy" id="158755"/>
    <lineage>
        <taxon>Bacteria</taxon>
        <taxon>Pseudomonadati</taxon>
        <taxon>Bacteroidota</taxon>
        <taxon>Sphingobacteriia</taxon>
        <taxon>Sphingobacteriales</taxon>
        <taxon>environmental samples</taxon>
    </lineage>
</organism>
<dbReference type="SMART" id="SM00387">
    <property type="entry name" value="HATPase_c"/>
    <property type="match status" value="1"/>
</dbReference>
<dbReference type="AlphaFoldDB" id="A0A6J4K600"/>
<dbReference type="Gene3D" id="1.10.287.130">
    <property type="match status" value="1"/>
</dbReference>
<evidence type="ECO:0000256" key="4">
    <source>
        <dbReference type="ARBA" id="ARBA00022679"/>
    </source>
</evidence>
<evidence type="ECO:0000313" key="9">
    <source>
        <dbReference type="EMBL" id="CAA9296267.1"/>
    </source>
</evidence>
<dbReference type="GO" id="GO:0007234">
    <property type="term" value="P:osmosensory signaling via phosphorelay pathway"/>
    <property type="evidence" value="ECO:0007669"/>
    <property type="project" value="TreeGrafter"/>
</dbReference>
<dbReference type="GO" id="GO:0030295">
    <property type="term" value="F:protein kinase activator activity"/>
    <property type="evidence" value="ECO:0007669"/>
    <property type="project" value="TreeGrafter"/>
</dbReference>
<dbReference type="InterPro" id="IPR004358">
    <property type="entry name" value="Sig_transdc_His_kin-like_C"/>
</dbReference>
<dbReference type="GO" id="GO:0000155">
    <property type="term" value="F:phosphorelay sensor kinase activity"/>
    <property type="evidence" value="ECO:0007669"/>
    <property type="project" value="InterPro"/>
</dbReference>
<dbReference type="InterPro" id="IPR003594">
    <property type="entry name" value="HATPase_dom"/>
</dbReference>
<dbReference type="PANTHER" id="PTHR42878">
    <property type="entry name" value="TWO-COMPONENT HISTIDINE KINASE"/>
    <property type="match status" value="1"/>
</dbReference>
<dbReference type="Gene3D" id="3.30.450.20">
    <property type="entry name" value="PAS domain"/>
    <property type="match status" value="1"/>
</dbReference>
<dbReference type="InterPro" id="IPR000014">
    <property type="entry name" value="PAS"/>
</dbReference>
<dbReference type="PROSITE" id="PS50112">
    <property type="entry name" value="PAS"/>
    <property type="match status" value="1"/>
</dbReference>
<dbReference type="Gene3D" id="3.30.565.10">
    <property type="entry name" value="Histidine kinase-like ATPase, C-terminal domain"/>
    <property type="match status" value="1"/>
</dbReference>
<accession>A0A6J4K600</accession>
<feature type="domain" description="Histidine kinase" evidence="7">
    <location>
        <begin position="151"/>
        <end position="364"/>
    </location>
</feature>
<dbReference type="SUPFAM" id="SSF55785">
    <property type="entry name" value="PYP-like sensor domain (PAS domain)"/>
    <property type="match status" value="1"/>
</dbReference>
<dbReference type="Pfam" id="PF02518">
    <property type="entry name" value="HATPase_c"/>
    <property type="match status" value="1"/>
</dbReference>
<dbReference type="SMART" id="SM00091">
    <property type="entry name" value="PAS"/>
    <property type="match status" value="1"/>
</dbReference>
<sequence>MEDRSHTLLNTLPVAMARHDGDGVITFVNAAFARETGLPAEGATGRRVSELPAFDGAAAWLTALQAVLRTQAPATVEMRCGAAPAFRHYAVDLVPDVSSDGGPATGAWSVLRNLSELRQSQADLQQSRLLMQDQQAELVKVSGHLETFVYTAAHDLRAPVANLLVLTKLLMGDPGPAQRDSLLETMQQSVARLDQTIRGLVEVLEVQSTFHVAVQPVALADVLAGVREELATGMAEGAACIEADFAACPEVTYIRAYLQSIFRNLLGNALQYRAEGRPPVVSVTSGRSGGFVTLAFADNGAGLDLPRLAHKLFQPFSRLTTRGDGKGLGLYLIKNMVEKNGGKIRLDSTVGRGTTVTCYLKEYTDSPKR</sequence>
<evidence type="ECO:0000256" key="3">
    <source>
        <dbReference type="ARBA" id="ARBA00022553"/>
    </source>
</evidence>
<evidence type="ECO:0000256" key="6">
    <source>
        <dbReference type="ARBA" id="ARBA00023136"/>
    </source>
</evidence>
<reference evidence="9" key="1">
    <citation type="submission" date="2020-02" db="EMBL/GenBank/DDBJ databases">
        <authorList>
            <person name="Meier V. D."/>
        </authorList>
    </citation>
    <scope>NUCLEOTIDE SEQUENCE</scope>
    <source>
        <strain evidence="9">AVDCRST_MAG56</strain>
    </source>
</reference>
<dbReference type="PANTHER" id="PTHR42878:SF15">
    <property type="entry name" value="BACTERIOPHYTOCHROME"/>
    <property type="match status" value="1"/>
</dbReference>
<dbReference type="GO" id="GO:0016020">
    <property type="term" value="C:membrane"/>
    <property type="evidence" value="ECO:0007669"/>
    <property type="project" value="UniProtKB-SubCell"/>
</dbReference>
<gene>
    <name evidence="9" type="ORF">AVDCRST_MAG56-5052</name>
</gene>
<dbReference type="PROSITE" id="PS50109">
    <property type="entry name" value="HIS_KIN"/>
    <property type="match status" value="1"/>
</dbReference>
<dbReference type="InterPro" id="IPR035965">
    <property type="entry name" value="PAS-like_dom_sf"/>
</dbReference>
<dbReference type="CDD" id="cd00082">
    <property type="entry name" value="HisKA"/>
    <property type="match status" value="1"/>
</dbReference>
<dbReference type="Pfam" id="PF08448">
    <property type="entry name" value="PAS_4"/>
    <property type="match status" value="1"/>
</dbReference>
<keyword evidence="4" id="KW-0808">Transferase</keyword>
<keyword evidence="6" id="KW-0472">Membrane</keyword>
<dbReference type="SUPFAM" id="SSF55874">
    <property type="entry name" value="ATPase domain of HSP90 chaperone/DNA topoisomerase II/histidine kinase"/>
    <property type="match status" value="1"/>
</dbReference>
<dbReference type="InterPro" id="IPR005467">
    <property type="entry name" value="His_kinase_dom"/>
</dbReference>
<evidence type="ECO:0000256" key="5">
    <source>
        <dbReference type="ARBA" id="ARBA00022777"/>
    </source>
</evidence>
<evidence type="ECO:0000259" key="7">
    <source>
        <dbReference type="PROSITE" id="PS50109"/>
    </source>
</evidence>
<keyword evidence="3" id="KW-0597">Phosphoprotein</keyword>
<dbReference type="EMBL" id="CADCTQ010000419">
    <property type="protein sequence ID" value="CAA9296267.1"/>
    <property type="molecule type" value="Genomic_DNA"/>
</dbReference>
<proteinExistence type="predicted"/>